<evidence type="ECO:0000313" key="3">
    <source>
        <dbReference type="Proteomes" id="UP001152759"/>
    </source>
</evidence>
<dbReference type="PANTHER" id="PTHR46113:SF1">
    <property type="entry name" value="PEPTIDASE M17 LEUCYL AMINOPEPTIDASE N-TERMINAL DOMAIN-CONTAINING PROTEIN"/>
    <property type="match status" value="1"/>
</dbReference>
<keyword evidence="3" id="KW-1185">Reference proteome</keyword>
<dbReference type="Proteomes" id="UP001152759">
    <property type="component" value="Chromosome 6"/>
</dbReference>
<feature type="region of interest" description="Disordered" evidence="1">
    <location>
        <begin position="164"/>
        <end position="244"/>
    </location>
</feature>
<evidence type="ECO:0000313" key="2">
    <source>
        <dbReference type="EMBL" id="CAH0392358.1"/>
    </source>
</evidence>
<dbReference type="PANTHER" id="PTHR46113">
    <property type="entry name" value="SNAC DOMAIN-CONTAINING PROTEIN"/>
    <property type="match status" value="1"/>
</dbReference>
<gene>
    <name evidence="2" type="ORF">BEMITA_LOCUS10884</name>
</gene>
<reference evidence="2" key="1">
    <citation type="submission" date="2021-12" db="EMBL/GenBank/DDBJ databases">
        <authorList>
            <person name="King R."/>
        </authorList>
    </citation>
    <scope>NUCLEOTIDE SEQUENCE</scope>
</reference>
<proteinExistence type="predicted"/>
<name>A0A9P0F532_BEMTA</name>
<dbReference type="AlphaFoldDB" id="A0A9P0F532"/>
<protein>
    <submittedName>
        <fullName evidence="2">Uncharacterized protein</fullName>
    </submittedName>
</protein>
<sequence>MTRQHEQNKIFQANLKIIDNLKSVNDTAERGVKLVEEYSEKKLTRDEKERQHIIQVVAEHRKQYPDPKINENKAQKRGRSCKNLQPLNRRYLISLFAHPVFNRPFSLPNSKYDRTATASNANASLPIPDLPIPGHSTQQVNTPSIFSHPVFHLAETSDSNISVNAPSTPACSKSTIPPQTPSIFSNLNSSTEENSCPPLEAPIPSESEHSNSDEENASSPLSQLNDNIDFYDEDELESTKTSFSNLNRVQQRRQLLVD</sequence>
<accession>A0A9P0F532</accession>
<evidence type="ECO:0000256" key="1">
    <source>
        <dbReference type="SAM" id="MobiDB-lite"/>
    </source>
</evidence>
<feature type="compositionally biased region" description="Polar residues" evidence="1">
    <location>
        <begin position="164"/>
        <end position="194"/>
    </location>
</feature>
<dbReference type="EMBL" id="OU963867">
    <property type="protein sequence ID" value="CAH0392358.1"/>
    <property type="molecule type" value="Genomic_DNA"/>
</dbReference>
<organism evidence="2 3">
    <name type="scientific">Bemisia tabaci</name>
    <name type="common">Sweetpotato whitefly</name>
    <name type="synonym">Aleurodes tabaci</name>
    <dbReference type="NCBI Taxonomy" id="7038"/>
    <lineage>
        <taxon>Eukaryota</taxon>
        <taxon>Metazoa</taxon>
        <taxon>Ecdysozoa</taxon>
        <taxon>Arthropoda</taxon>
        <taxon>Hexapoda</taxon>
        <taxon>Insecta</taxon>
        <taxon>Pterygota</taxon>
        <taxon>Neoptera</taxon>
        <taxon>Paraneoptera</taxon>
        <taxon>Hemiptera</taxon>
        <taxon>Sternorrhyncha</taxon>
        <taxon>Aleyrodoidea</taxon>
        <taxon>Aleyrodidae</taxon>
        <taxon>Aleyrodinae</taxon>
        <taxon>Bemisia</taxon>
    </lineage>
</organism>